<dbReference type="Proteomes" id="UP000557688">
    <property type="component" value="Unassembled WGS sequence"/>
</dbReference>
<evidence type="ECO:0000313" key="3">
    <source>
        <dbReference type="Proteomes" id="UP000557688"/>
    </source>
</evidence>
<evidence type="ECO:0000313" key="4">
    <source>
        <dbReference type="Proteomes" id="UP000565205"/>
    </source>
</evidence>
<evidence type="ECO:0000313" key="2">
    <source>
        <dbReference type="EMBL" id="NVN29581.1"/>
    </source>
</evidence>
<dbReference type="CDD" id="cd00719">
    <property type="entry name" value="GIY-YIG_SF"/>
    <property type="match status" value="1"/>
</dbReference>
<dbReference type="Proteomes" id="UP000565205">
    <property type="component" value="Unassembled WGS sequence"/>
</dbReference>
<dbReference type="AlphaFoldDB" id="A0A839UZU0"/>
<name>A0A839UZU0_9PROT</name>
<sequence length="162" mass="18698">MSDLIRSYGLHWSDEHVTWGGRGVEGHLYGIKTRSSLAREVDFREQRGLYALYAEYELVYIGQTGSGDNRLLKRLRSHRIDHLADRWNRFSWFGLNGVTNSNVLHFDRRGVHITVKDALNVLEAVSTAISEPRLNLQRGRWSDTSQYFQYRPGAQDEDDGEA</sequence>
<protein>
    <submittedName>
        <fullName evidence="2">GIY-YIG nuclease family protein</fullName>
    </submittedName>
</protein>
<dbReference type="EMBL" id="JACHXV010000030">
    <property type="protein sequence ID" value="MBB3175417.1"/>
    <property type="molecule type" value="Genomic_DNA"/>
</dbReference>
<keyword evidence="3" id="KW-1185">Reference proteome</keyword>
<reference evidence="2 4" key="1">
    <citation type="submission" date="2020-06" db="EMBL/GenBank/DDBJ databases">
        <title>Description of novel acetic acid bacteria.</title>
        <authorList>
            <person name="Sombolestani A."/>
        </authorList>
    </citation>
    <scope>NUCLEOTIDE SEQUENCE [LARGE SCALE GENOMIC DNA]</scope>
    <source>
        <strain evidence="2 4">LMG 26838</strain>
    </source>
</reference>
<proteinExistence type="predicted"/>
<comment type="caution">
    <text evidence="1">The sequence shown here is derived from an EMBL/GenBank/DDBJ whole genome shotgun (WGS) entry which is preliminary data.</text>
</comment>
<dbReference type="RefSeq" id="WP_176622390.1">
    <property type="nucleotide sequence ID" value="NZ_JABXXQ010000048.1"/>
</dbReference>
<gene>
    <name evidence="1" type="ORF">FHR90_003272</name>
    <name evidence="2" type="ORF">HUK83_04425</name>
</gene>
<reference evidence="1 3" key="2">
    <citation type="submission" date="2020-08" db="EMBL/GenBank/DDBJ databases">
        <title>Genomic Encyclopedia of Type Strains, Phase III (KMG-III): the genomes of soil and plant-associated and newly described type strains.</title>
        <authorList>
            <person name="Whitman W."/>
        </authorList>
    </citation>
    <scope>NUCLEOTIDE SEQUENCE [LARGE SCALE GENOMIC DNA]</scope>
    <source>
        <strain evidence="1 3">CECT 8088</strain>
    </source>
</reference>
<dbReference type="EMBL" id="JABXXQ010000048">
    <property type="protein sequence ID" value="NVN29581.1"/>
    <property type="molecule type" value="Genomic_DNA"/>
</dbReference>
<accession>A0A839UZU0</accession>
<evidence type="ECO:0000313" key="1">
    <source>
        <dbReference type="EMBL" id="MBB3175417.1"/>
    </source>
</evidence>
<organism evidence="1 3">
    <name type="scientific">Endobacter medicaginis</name>
    <dbReference type="NCBI Taxonomy" id="1181271"/>
    <lineage>
        <taxon>Bacteria</taxon>
        <taxon>Pseudomonadati</taxon>
        <taxon>Pseudomonadota</taxon>
        <taxon>Alphaproteobacteria</taxon>
        <taxon>Acetobacterales</taxon>
        <taxon>Acetobacteraceae</taxon>
        <taxon>Endobacter</taxon>
    </lineage>
</organism>